<dbReference type="OrthoDB" id="2386201at2759"/>
<protein>
    <submittedName>
        <fullName evidence="2">Uncharacterized protein</fullName>
    </submittedName>
</protein>
<dbReference type="PANTHER" id="PTHR28122:SF1">
    <property type="entry name" value="E3 UBIQUITIN-PROTEIN LIGASE SUBSTRATE RECEPTOR MMS22"/>
    <property type="match status" value="1"/>
</dbReference>
<name>A0A0J9X665_GEOCN</name>
<dbReference type="STRING" id="1173061.A0A0J9X665"/>
<sequence length="2076" mass="234515">MDVLDHVSATEDEYSEIEIDESKYAFIDDDWKRIPGSDSDEEEEEEVNAPEGPALDQLFGSESQSQQLPDLHSKNPIIPSIPPISPILHEHSLPDPSPYLQPHILERGPALVNVTEDQPALQPDEHSIIGVTAQNNASSPQPQSDAAFAQSLQEQEDDSTNLRRRMRKRTIAQLYPYSIELASYKIQVRSHGIRPTKLIDSSDNVEEDPTVRFETESHAGSLRHHKRPSPEGSIHNNQHNSKAARTGSVGTTAVNLHKRVIRDSENEDSDIEQHIRRGAASQHQQQIYFSDSEDETNNNSVSGAGSEQLSHDQDGQNNGDWDPFGGDSDTSIASSIAKRSKKKGVLPASYMPDDDAFDLAPTPLSTPITPTSSAVASTPHRRGVAIHKKGERHDIQREIPDDVNVVKVQYHYQKQPKQRDIREFHEDDGYGGAAEYDVIDHMLSRGGGSRKSRPKKHSSRDRKRSVNPIAVSRNPRRNVYNGGNSRRSKASAQSLGSSLPRIPKKTRKPGQVLPAQRYHGSIVQKFIGNFQHGSSNSFSKDPAKDGVDNSSIPSTEPQALQKTKKRGPRPLAVVSGLHTPRNKPKAYSLVLEAESGRYAQRAQKRYRVQEIPEYPYEFPSAVFKEKSQPKITQYLDNNGERTQNPHGKNQHTLKKTSESISKVLDYLETGIPNEENLAEMDKPIDGLPIVEKNQQPRPIELLSPGRSNVNEQPKPKPLLTLSGSLERESYTQNFNVFPLHPNVWFEEDSFVGQGIFAAILKGELINDDETMDLDVMQWSGYFGPEIGKIDWTSHERATIPLTVVEKVTSVFELISNTWFNEETEVTSEQTDAAYYFLKFVCDYFFQSTNTVTAIMQDLHDYEDKLFEVANKTLGNLLTSIRAQGSTVSDHKKELGLVTVAFLSCFLYIPCFRRRRNLEPENLQLAFAFLAKKLLANFNDISNQLKDVQARINQNRFIVPRKPLFLIEICYVCIHLIDHSANAFDDSDAGTSFFLEIQKCVNSTETPAMTNLERNEIIWNAIFQFNTFYRLTDPTEEPPGRLLPPGGWKVVNSLVIPLFESLRRTTGTGVAYYTPETEITLSQIEYLKAVLARCINLLLTWKWLPDREILKVVYACFASIRYANLEPNDVGHHIAKFLKFDRNLKFEQWSRPAVYNDTVFELFLKYLAVTIKAFKKESKPRQQQRLIDLVNVLNAFKYPPRDSEIQVVELESLANQYNLLLTRYKFSSKTTQPPIEQLVGLFPLDNSHLLARKLSVDAWSVVCEIQLARNQSLKQTMGWYDQLVAKALDEYIQVDKLTPKQRLDKREVQRSDRRMAAYERYLFCPLRAVRHLLTGENRKDLLVKSTQWGLLMRKIFLTMLLAPEVKESLKFEILRILVAYLDSALYMKSVVRDVPDDMADNEDSQALMFVVPDDRTNYIDLLGRRYSSVIQFSSFKEFLNSLLADEPDTNLSILPTHAFIIKAIDIWVLTAKFLVPAGFGDWRMYYYSWQWFQRSTCRAKYEPYWLAGIVRALSRDYYEEERVKILQDLVRYLVCVHPTFEYEYVNTVFAREKELNDSAYFSPKTIMMINPTTFGLRDFGRDRSMLVQNIVHELGKLMGSPADSSRDGAKAILLALTSALKTNCKAINFKNENGYMEFVRQVVDGIIQHCKDIDVTWFMESSPFTAAVGISGSAGGGDSLRETRYKITKFKRMLQIDFSNEYMAGYKILYYFCLELQASVFSQNTCFTEIVSTALRPDRGSTEADACAGDHYRIARRFLVSAFIVPYLLEATTNRAVRIFLDPLLDTLIKVFETQRVTATRVVDEELYGEVLQVLENYIWINLNTANGSISSNSSGCTGDYWFWKCAATYFRLLTFGARAATACQGIELALHVAVFALSEAPRRLADLAPQLLAPLLPGLAERAATAERRRTATRARKPFYQPIAATFFGHVSYNYQTNQFYAVSATNAGSSSNNNNSSGGGGGHGSNGGANTNLTLIKFAGSWRARRADTAEGVYGVLLRGSGDTSMTEQLEAVLTQSPQLADAVAAVAEDPRSAYTQLRAVLAQPSGGDGNDTLLERLFGQREYHATTLWDDFII</sequence>
<feature type="compositionally biased region" description="Basic residues" evidence="1">
    <location>
        <begin position="448"/>
        <end position="465"/>
    </location>
</feature>
<evidence type="ECO:0000313" key="2">
    <source>
        <dbReference type="EMBL" id="CDO52600.1"/>
    </source>
</evidence>
<dbReference type="GO" id="GO:0005634">
    <property type="term" value="C:nucleus"/>
    <property type="evidence" value="ECO:0007669"/>
    <property type="project" value="InterPro"/>
</dbReference>
<comment type="caution">
    <text evidence="2">The sequence shown here is derived from an EMBL/GenBank/DDBJ whole genome shotgun (WGS) entry which is preliminary data.</text>
</comment>
<dbReference type="PANTHER" id="PTHR28122">
    <property type="entry name" value="E3 UBIQUITIN-PROTEIN LIGASE SUBSTRATE RECEPTOR MMS22"/>
    <property type="match status" value="1"/>
</dbReference>
<feature type="compositionally biased region" description="Polar residues" evidence="1">
    <location>
        <begin position="297"/>
        <end position="308"/>
    </location>
</feature>
<dbReference type="InterPro" id="IPR019021">
    <property type="entry name" value="Mms22"/>
</dbReference>
<evidence type="ECO:0000256" key="1">
    <source>
        <dbReference type="SAM" id="MobiDB-lite"/>
    </source>
</evidence>
<feature type="compositionally biased region" description="Acidic residues" evidence="1">
    <location>
        <begin position="38"/>
        <end position="48"/>
    </location>
</feature>
<feature type="compositionally biased region" description="Polar residues" evidence="1">
    <location>
        <begin position="481"/>
        <end position="497"/>
    </location>
</feature>
<organism evidence="2 3">
    <name type="scientific">Geotrichum candidum</name>
    <name type="common">Oospora lactis</name>
    <name type="synonym">Dipodascus geotrichum</name>
    <dbReference type="NCBI Taxonomy" id="1173061"/>
    <lineage>
        <taxon>Eukaryota</taxon>
        <taxon>Fungi</taxon>
        <taxon>Dikarya</taxon>
        <taxon>Ascomycota</taxon>
        <taxon>Saccharomycotina</taxon>
        <taxon>Dipodascomycetes</taxon>
        <taxon>Dipodascales</taxon>
        <taxon>Dipodascaceae</taxon>
        <taxon>Geotrichum</taxon>
    </lineage>
</organism>
<feature type="region of interest" description="Disordered" evidence="1">
    <location>
        <begin position="443"/>
        <end position="517"/>
    </location>
</feature>
<dbReference type="Pfam" id="PF09462">
    <property type="entry name" value="Mus7"/>
    <property type="match status" value="1"/>
</dbReference>
<feature type="compositionally biased region" description="Polar residues" evidence="1">
    <location>
        <begin position="548"/>
        <end position="561"/>
    </location>
</feature>
<dbReference type="GO" id="GO:0031297">
    <property type="term" value="P:replication fork processing"/>
    <property type="evidence" value="ECO:0007669"/>
    <property type="project" value="InterPro"/>
</dbReference>
<dbReference type="EMBL" id="CCBN010000003">
    <property type="protein sequence ID" value="CDO52600.1"/>
    <property type="molecule type" value="Genomic_DNA"/>
</dbReference>
<feature type="compositionally biased region" description="Polar residues" evidence="1">
    <location>
        <begin position="234"/>
        <end position="254"/>
    </location>
</feature>
<feature type="region of interest" description="Disordered" evidence="1">
    <location>
        <begin position="30"/>
        <end position="75"/>
    </location>
</feature>
<reference evidence="2" key="1">
    <citation type="submission" date="2014-03" db="EMBL/GenBank/DDBJ databases">
        <authorList>
            <person name="Casaregola S."/>
        </authorList>
    </citation>
    <scope>NUCLEOTIDE SEQUENCE [LARGE SCALE GENOMIC DNA]</scope>
    <source>
        <strain evidence="2">CLIB 918</strain>
    </source>
</reference>
<evidence type="ECO:0000313" key="3">
    <source>
        <dbReference type="Proteomes" id="UP000242525"/>
    </source>
</evidence>
<feature type="region of interest" description="Disordered" evidence="1">
    <location>
        <begin position="199"/>
        <end position="347"/>
    </location>
</feature>
<accession>A0A0J9X665</accession>
<gene>
    <name evidence="2" type="ORF">BN980_GECA03s04421g</name>
</gene>
<feature type="compositionally biased region" description="Polar residues" evidence="1">
    <location>
        <begin position="635"/>
        <end position="647"/>
    </location>
</feature>
<dbReference type="GO" id="GO:0035361">
    <property type="term" value="C:Cul8-RING ubiquitin ligase complex"/>
    <property type="evidence" value="ECO:0007669"/>
    <property type="project" value="TreeGrafter"/>
</dbReference>
<feature type="region of interest" description="Disordered" evidence="1">
    <location>
        <begin position="531"/>
        <end position="579"/>
    </location>
</feature>
<feature type="region of interest" description="Disordered" evidence="1">
    <location>
        <begin position="635"/>
        <end position="656"/>
    </location>
</feature>
<dbReference type="GO" id="GO:0000724">
    <property type="term" value="P:double-strand break repair via homologous recombination"/>
    <property type="evidence" value="ECO:0007669"/>
    <property type="project" value="TreeGrafter"/>
</dbReference>
<keyword evidence="3" id="KW-1185">Reference proteome</keyword>
<proteinExistence type="predicted"/>
<dbReference type="Proteomes" id="UP000242525">
    <property type="component" value="Unassembled WGS sequence"/>
</dbReference>